<keyword evidence="3" id="KW-1185">Reference proteome</keyword>
<evidence type="ECO:0000313" key="2">
    <source>
        <dbReference type="EMBL" id="CAI9538247.1"/>
    </source>
</evidence>
<feature type="compositionally biased region" description="Low complexity" evidence="1">
    <location>
        <begin position="22"/>
        <end position="32"/>
    </location>
</feature>
<evidence type="ECO:0000256" key="1">
    <source>
        <dbReference type="SAM" id="MobiDB-lite"/>
    </source>
</evidence>
<comment type="caution">
    <text evidence="2">The sequence shown here is derived from an EMBL/GenBank/DDBJ whole genome shotgun (WGS) entry which is preliminary data.</text>
</comment>
<evidence type="ECO:0000313" key="3">
    <source>
        <dbReference type="Proteomes" id="UP001162483"/>
    </source>
</evidence>
<gene>
    <name evidence="2" type="ORF">SPARVUS_LOCUS1394109</name>
</gene>
<protein>
    <submittedName>
        <fullName evidence="2">Uncharacterized protein</fullName>
    </submittedName>
</protein>
<feature type="compositionally biased region" description="Basic and acidic residues" evidence="1">
    <location>
        <begin position="10"/>
        <end position="19"/>
    </location>
</feature>
<organism evidence="2 3">
    <name type="scientific">Staurois parvus</name>
    <dbReference type="NCBI Taxonomy" id="386267"/>
    <lineage>
        <taxon>Eukaryota</taxon>
        <taxon>Metazoa</taxon>
        <taxon>Chordata</taxon>
        <taxon>Craniata</taxon>
        <taxon>Vertebrata</taxon>
        <taxon>Euteleostomi</taxon>
        <taxon>Amphibia</taxon>
        <taxon>Batrachia</taxon>
        <taxon>Anura</taxon>
        <taxon>Neobatrachia</taxon>
        <taxon>Ranoidea</taxon>
        <taxon>Ranidae</taxon>
        <taxon>Staurois</taxon>
    </lineage>
</organism>
<dbReference type="Proteomes" id="UP001162483">
    <property type="component" value="Unassembled WGS sequence"/>
</dbReference>
<reference evidence="2" key="1">
    <citation type="submission" date="2023-05" db="EMBL/GenBank/DDBJ databases">
        <authorList>
            <person name="Stuckert A."/>
        </authorList>
    </citation>
    <scope>NUCLEOTIDE SEQUENCE</scope>
</reference>
<dbReference type="EMBL" id="CATNWA010000823">
    <property type="protein sequence ID" value="CAI9538247.1"/>
    <property type="molecule type" value="Genomic_DNA"/>
</dbReference>
<name>A0ABN9AQD7_9NEOB</name>
<sequence>MVRVTSQGSKQEKSAEVRIKQRSTTRTGTGTQVYKIQGPRKNTHTHQGTDCRSGPSLKYTCIIKLQVFGWPARFESLIAESTRWPALVLSSPQGR</sequence>
<accession>A0ABN9AQD7</accession>
<proteinExistence type="predicted"/>
<feature type="region of interest" description="Disordered" evidence="1">
    <location>
        <begin position="1"/>
        <end position="52"/>
    </location>
</feature>